<name>A0ACB9M451_9MYRT</name>
<evidence type="ECO:0000313" key="2">
    <source>
        <dbReference type="Proteomes" id="UP001057402"/>
    </source>
</evidence>
<sequence>MERQVPFKGILSPHPSENPDFYNWNIVEIRCSHGTSFSGHPDTHPKVKLLQYKFWMWPVIGMLILCPDHPESRAVLPVEVIRNIKTPVFLVNPAYDFWQIQNVLVPLKGDQTRSWLRCRLNIQACSPSQLEILHGKYFATSEFQKSSDGGLFTNSCFIHCQTRYDTAWHSPTSLLIDNKVISLSSTCSSSPPTNSDSHNGEHPRNPSETHVDRDISLDVKGD</sequence>
<organism evidence="1 2">
    <name type="scientific">Melastoma candidum</name>
    <dbReference type="NCBI Taxonomy" id="119954"/>
    <lineage>
        <taxon>Eukaryota</taxon>
        <taxon>Viridiplantae</taxon>
        <taxon>Streptophyta</taxon>
        <taxon>Embryophyta</taxon>
        <taxon>Tracheophyta</taxon>
        <taxon>Spermatophyta</taxon>
        <taxon>Magnoliopsida</taxon>
        <taxon>eudicotyledons</taxon>
        <taxon>Gunneridae</taxon>
        <taxon>Pentapetalae</taxon>
        <taxon>rosids</taxon>
        <taxon>malvids</taxon>
        <taxon>Myrtales</taxon>
        <taxon>Melastomataceae</taxon>
        <taxon>Melastomatoideae</taxon>
        <taxon>Melastomateae</taxon>
        <taxon>Melastoma</taxon>
    </lineage>
</organism>
<gene>
    <name evidence="1" type="ORF">MLD38_032639</name>
</gene>
<evidence type="ECO:0000313" key="1">
    <source>
        <dbReference type="EMBL" id="KAI4318988.1"/>
    </source>
</evidence>
<protein>
    <submittedName>
        <fullName evidence="1">Uncharacterized protein</fullName>
    </submittedName>
</protein>
<dbReference type="Proteomes" id="UP001057402">
    <property type="component" value="Chromosome 10"/>
</dbReference>
<keyword evidence="2" id="KW-1185">Reference proteome</keyword>
<comment type="caution">
    <text evidence="1">The sequence shown here is derived from an EMBL/GenBank/DDBJ whole genome shotgun (WGS) entry which is preliminary data.</text>
</comment>
<reference evidence="2" key="1">
    <citation type="journal article" date="2023" name="Front. Plant Sci.">
        <title>Chromosomal-level genome assembly of Melastoma candidum provides insights into trichome evolution.</title>
        <authorList>
            <person name="Zhong Y."/>
            <person name="Wu W."/>
            <person name="Sun C."/>
            <person name="Zou P."/>
            <person name="Liu Y."/>
            <person name="Dai S."/>
            <person name="Zhou R."/>
        </authorList>
    </citation>
    <scope>NUCLEOTIDE SEQUENCE [LARGE SCALE GENOMIC DNA]</scope>
</reference>
<dbReference type="EMBL" id="CM042889">
    <property type="protein sequence ID" value="KAI4318988.1"/>
    <property type="molecule type" value="Genomic_DNA"/>
</dbReference>
<proteinExistence type="predicted"/>
<accession>A0ACB9M451</accession>